<dbReference type="Gene3D" id="1.10.630.10">
    <property type="entry name" value="Cytochrome P450"/>
    <property type="match status" value="1"/>
</dbReference>
<dbReference type="InterPro" id="IPR017972">
    <property type="entry name" value="Cyt_P450_CS"/>
</dbReference>
<dbReference type="GO" id="GO:0004497">
    <property type="term" value="F:monooxygenase activity"/>
    <property type="evidence" value="ECO:0007669"/>
    <property type="project" value="UniProtKB-KW"/>
</dbReference>
<dbReference type="GO" id="GO:0020037">
    <property type="term" value="F:heme binding"/>
    <property type="evidence" value="ECO:0007669"/>
    <property type="project" value="InterPro"/>
</dbReference>
<reference evidence="3 4" key="1">
    <citation type="submission" date="2018-10" db="EMBL/GenBank/DDBJ databases">
        <title>Genomic Encyclopedia of Archaeal and Bacterial Type Strains, Phase II (KMG-II): from individual species to whole genera.</title>
        <authorList>
            <person name="Goeker M."/>
        </authorList>
    </citation>
    <scope>NUCLEOTIDE SEQUENCE [LARGE SCALE GENOMIC DNA]</scope>
    <source>
        <strain evidence="3 4">DSM 25217</strain>
    </source>
</reference>
<keyword evidence="2" id="KW-0503">Monooxygenase</keyword>
<dbReference type="PANTHER" id="PTHR46696">
    <property type="entry name" value="P450, PUTATIVE (EUROFUNG)-RELATED"/>
    <property type="match status" value="1"/>
</dbReference>
<name>A0A3M0C353_9PROT</name>
<dbReference type="PRINTS" id="PR00359">
    <property type="entry name" value="BP450"/>
</dbReference>
<keyword evidence="2" id="KW-0349">Heme</keyword>
<comment type="similarity">
    <text evidence="1 2">Belongs to the cytochrome P450 family.</text>
</comment>
<protein>
    <submittedName>
        <fullName evidence="3">Cytochrome P450</fullName>
    </submittedName>
</protein>
<dbReference type="OrthoDB" id="5522954at2"/>
<keyword evidence="4" id="KW-1185">Reference proteome</keyword>
<keyword evidence="2" id="KW-0408">Iron</keyword>
<dbReference type="GO" id="GO:0016705">
    <property type="term" value="F:oxidoreductase activity, acting on paired donors, with incorporation or reduction of molecular oxygen"/>
    <property type="evidence" value="ECO:0007669"/>
    <property type="project" value="InterPro"/>
</dbReference>
<evidence type="ECO:0000313" key="4">
    <source>
        <dbReference type="Proteomes" id="UP000271227"/>
    </source>
</evidence>
<dbReference type="Proteomes" id="UP000271227">
    <property type="component" value="Unassembled WGS sequence"/>
</dbReference>
<organism evidence="3 4">
    <name type="scientific">Eilatimonas milleporae</name>
    <dbReference type="NCBI Taxonomy" id="911205"/>
    <lineage>
        <taxon>Bacteria</taxon>
        <taxon>Pseudomonadati</taxon>
        <taxon>Pseudomonadota</taxon>
        <taxon>Alphaproteobacteria</taxon>
        <taxon>Kordiimonadales</taxon>
        <taxon>Kordiimonadaceae</taxon>
        <taxon>Eilatimonas</taxon>
    </lineage>
</organism>
<dbReference type="InterPro" id="IPR002397">
    <property type="entry name" value="Cyt_P450_B"/>
</dbReference>
<dbReference type="AlphaFoldDB" id="A0A3M0C353"/>
<dbReference type="SUPFAM" id="SSF48264">
    <property type="entry name" value="Cytochrome P450"/>
    <property type="match status" value="1"/>
</dbReference>
<dbReference type="GO" id="GO:0005506">
    <property type="term" value="F:iron ion binding"/>
    <property type="evidence" value="ECO:0007669"/>
    <property type="project" value="InterPro"/>
</dbReference>
<dbReference type="PROSITE" id="PS00086">
    <property type="entry name" value="CYTOCHROME_P450"/>
    <property type="match status" value="1"/>
</dbReference>
<gene>
    <name evidence="3" type="ORF">BXY39_3172</name>
</gene>
<dbReference type="EMBL" id="REFR01000014">
    <property type="protein sequence ID" value="RMB02820.1"/>
    <property type="molecule type" value="Genomic_DNA"/>
</dbReference>
<evidence type="ECO:0000256" key="2">
    <source>
        <dbReference type="RuleBase" id="RU000461"/>
    </source>
</evidence>
<comment type="caution">
    <text evidence="3">The sequence shown here is derived from an EMBL/GenBank/DDBJ whole genome shotgun (WGS) entry which is preliminary data.</text>
</comment>
<evidence type="ECO:0000313" key="3">
    <source>
        <dbReference type="EMBL" id="RMB02820.1"/>
    </source>
</evidence>
<dbReference type="Pfam" id="PF00067">
    <property type="entry name" value="p450"/>
    <property type="match status" value="2"/>
</dbReference>
<dbReference type="RefSeq" id="WP_121939814.1">
    <property type="nucleotide sequence ID" value="NZ_REFR01000014.1"/>
</dbReference>
<dbReference type="InterPro" id="IPR036396">
    <property type="entry name" value="Cyt_P450_sf"/>
</dbReference>
<accession>A0A3M0C353</accession>
<keyword evidence="2" id="KW-0479">Metal-binding</keyword>
<proteinExistence type="inferred from homology"/>
<dbReference type="PANTHER" id="PTHR46696:SF1">
    <property type="entry name" value="CYTOCHROME P450 YJIB-RELATED"/>
    <property type="match status" value="1"/>
</dbReference>
<keyword evidence="2" id="KW-0560">Oxidoreductase</keyword>
<evidence type="ECO:0000256" key="1">
    <source>
        <dbReference type="ARBA" id="ARBA00010617"/>
    </source>
</evidence>
<dbReference type="InParanoid" id="A0A3M0C353"/>
<sequence length="404" mass="45166">MILEDSVRPDIGLEDLGVSNPFPLYARMRENHPVYPLKDKGIWVISRYDDVKFAMERADLFSASGQKALLQPDWLPDDLKRDMFIAVQDPPEHTEKRALINRAFVGKAIQALIPFMEAAAQEQVMAVEASTKVNFIDDFARPYVCSVSDRITGADSDAYLKELGRWVQLNQANLSGSAPSTEHMQALQANMARQNAIFDAIIHDRRQNPQNDLTTDLIKGRVNGEALTDSQLRNALELVITAGFFAPTQMFCQTILYLGRYPELFQALKSDPGKIPAFFEEALRHAAAVRASLRHTTQDVTLNDVTIPKGSLAFLSLASANHDPVRFPEPDRFDMTRTNLKQHLAFGVGPHICIGAALARQQMRIILEAILARFEAISIPSDEDIKTAPSWVMNVVEDLPITFH</sequence>
<dbReference type="InterPro" id="IPR001128">
    <property type="entry name" value="Cyt_P450"/>
</dbReference>